<dbReference type="InterPro" id="IPR011701">
    <property type="entry name" value="MFS"/>
</dbReference>
<dbReference type="Proteomes" id="UP000054251">
    <property type="component" value="Unassembled WGS sequence"/>
</dbReference>
<dbReference type="InterPro" id="IPR020846">
    <property type="entry name" value="MFS_dom"/>
</dbReference>
<dbReference type="GO" id="GO:0016020">
    <property type="term" value="C:membrane"/>
    <property type="evidence" value="ECO:0007669"/>
    <property type="project" value="UniProtKB-SubCell"/>
</dbReference>
<dbReference type="GeneID" id="26842957"/>
<feature type="transmembrane region" description="Helical" evidence="6">
    <location>
        <begin position="214"/>
        <end position="235"/>
    </location>
</feature>
<feature type="transmembrane region" description="Helical" evidence="6">
    <location>
        <begin position="151"/>
        <end position="170"/>
    </location>
</feature>
<keyword evidence="5 6" id="KW-0472">Membrane</keyword>
<reference evidence="8 9" key="1">
    <citation type="submission" date="2015-11" db="EMBL/GenBank/DDBJ databases">
        <title>The genome of Debaryomyces fabryi.</title>
        <authorList>
            <person name="Tafer H."/>
            <person name="Lopandic K."/>
        </authorList>
    </citation>
    <scope>NUCLEOTIDE SEQUENCE [LARGE SCALE GENOMIC DNA]</scope>
    <source>
        <strain evidence="8 9">CBS 789</strain>
    </source>
</reference>
<evidence type="ECO:0000259" key="7">
    <source>
        <dbReference type="PROSITE" id="PS50850"/>
    </source>
</evidence>
<evidence type="ECO:0000256" key="3">
    <source>
        <dbReference type="ARBA" id="ARBA00022692"/>
    </source>
</evidence>
<keyword evidence="3 6" id="KW-0812">Transmembrane</keyword>
<comment type="caution">
    <text evidence="8">The sequence shown here is derived from an EMBL/GenBank/DDBJ whole genome shotgun (WGS) entry which is preliminary data.</text>
</comment>
<evidence type="ECO:0000256" key="4">
    <source>
        <dbReference type="ARBA" id="ARBA00022989"/>
    </source>
</evidence>
<feature type="transmembrane region" description="Helical" evidence="6">
    <location>
        <begin position="291"/>
        <end position="316"/>
    </location>
</feature>
<keyword evidence="9" id="KW-1185">Reference proteome</keyword>
<dbReference type="PROSITE" id="PS50850">
    <property type="entry name" value="MFS"/>
    <property type="match status" value="1"/>
</dbReference>
<evidence type="ECO:0000313" key="8">
    <source>
        <dbReference type="EMBL" id="KRZ98292.1"/>
    </source>
</evidence>
<feature type="transmembrane region" description="Helical" evidence="6">
    <location>
        <begin position="449"/>
        <end position="470"/>
    </location>
</feature>
<feature type="transmembrane region" description="Helical" evidence="6">
    <location>
        <begin position="357"/>
        <end position="375"/>
    </location>
</feature>
<dbReference type="Gene3D" id="1.20.1250.20">
    <property type="entry name" value="MFS general substrate transporter like domains"/>
    <property type="match status" value="2"/>
</dbReference>
<name>A0A0V1PQ45_9ASCO</name>
<gene>
    <name evidence="8" type="ORF">AC631_05948</name>
</gene>
<dbReference type="InterPro" id="IPR036259">
    <property type="entry name" value="MFS_trans_sf"/>
</dbReference>
<feature type="transmembrane region" description="Helical" evidence="6">
    <location>
        <begin position="417"/>
        <end position="437"/>
    </location>
</feature>
<comment type="subcellular location">
    <subcellularLocation>
        <location evidence="1">Membrane</location>
        <topology evidence="1">Multi-pass membrane protein</topology>
    </subcellularLocation>
</comment>
<protein>
    <recommendedName>
        <fullName evidence="7">Major facilitator superfamily (MFS) profile domain-containing protein</fullName>
    </recommendedName>
</protein>
<evidence type="ECO:0000256" key="5">
    <source>
        <dbReference type="ARBA" id="ARBA00023136"/>
    </source>
</evidence>
<evidence type="ECO:0000313" key="9">
    <source>
        <dbReference type="Proteomes" id="UP000054251"/>
    </source>
</evidence>
<evidence type="ECO:0000256" key="2">
    <source>
        <dbReference type="ARBA" id="ARBA00022448"/>
    </source>
</evidence>
<dbReference type="AlphaFoldDB" id="A0A0V1PQ45"/>
<dbReference type="Pfam" id="PF07690">
    <property type="entry name" value="MFS_1"/>
    <property type="match status" value="1"/>
</dbReference>
<keyword evidence="2" id="KW-0813">Transport</keyword>
<dbReference type="GO" id="GO:0022857">
    <property type="term" value="F:transmembrane transporter activity"/>
    <property type="evidence" value="ECO:0007669"/>
    <property type="project" value="InterPro"/>
</dbReference>
<proteinExistence type="predicted"/>
<accession>A0A0V1PQ45</accession>
<dbReference type="PANTHER" id="PTHR43791">
    <property type="entry name" value="PERMEASE-RELATED"/>
    <property type="match status" value="1"/>
</dbReference>
<dbReference type="PANTHER" id="PTHR43791:SF32">
    <property type="entry name" value="MAJOR FACILITATOR SUPERFAMILY (MFS) PROFILE DOMAIN-CONTAINING PROTEIN"/>
    <property type="match status" value="1"/>
</dbReference>
<organism evidence="8 9">
    <name type="scientific">Debaryomyces fabryi</name>
    <dbReference type="NCBI Taxonomy" id="58627"/>
    <lineage>
        <taxon>Eukaryota</taxon>
        <taxon>Fungi</taxon>
        <taxon>Dikarya</taxon>
        <taxon>Ascomycota</taxon>
        <taxon>Saccharomycotina</taxon>
        <taxon>Pichiomycetes</taxon>
        <taxon>Debaryomycetaceae</taxon>
        <taxon>Debaryomyces</taxon>
    </lineage>
</organism>
<feature type="domain" description="Major facilitator superfamily (MFS) profile" evidence="7">
    <location>
        <begin position="54"/>
        <end position="510"/>
    </location>
</feature>
<feature type="transmembrane region" description="Helical" evidence="6">
    <location>
        <begin position="328"/>
        <end position="345"/>
    </location>
</feature>
<dbReference type="OrthoDB" id="1935484at2759"/>
<evidence type="ECO:0000256" key="1">
    <source>
        <dbReference type="ARBA" id="ARBA00004141"/>
    </source>
</evidence>
<feature type="transmembrane region" description="Helical" evidence="6">
    <location>
        <begin position="182"/>
        <end position="202"/>
    </location>
</feature>
<dbReference type="FunFam" id="1.20.1250.20:FF:000106">
    <property type="entry name" value="MFS transporter, putative"/>
    <property type="match status" value="1"/>
</dbReference>
<keyword evidence="4 6" id="KW-1133">Transmembrane helix</keyword>
<sequence length="510" mass="57570">MSDTGVKSEKKSYLFEVNELEKEVPFESEKLAQLKKDAASISRAKLLQKIDFKVLPVFAIIFFVFSLDRSNISQALTDNLLEDLNIDQNISNIGVSLLWGAICIGDIPSNMILSRIGAKYWIPTQVIVWSMVATLQCLIQDKNGFLATRFFLGLAESGFIPGALAFLSNFYTKKEYAKRVVFFFYGNAFASMFGPLVAAGILKLRGNAGLEGWRWLWLIEGLMTFVVGVAAYFAIPKSVSDSKTLIFGHILNDYEAKAFKSQLILADKSNEKGNSPIKASTVFDALIDWRIYPHIFMAIVGLTALQPTMTYGSYILKEVGFSTINSNLLAIPWTAGSLLSTLGLATLSDRYNDRSGFMLIASLWYLIIAVLIRILNTRLSAWRFYALYSVYQMAPSWHNINVAWITSNQCSSERKSIILAFYFMAANFAGIPGNQIFREEDKPKYLKGWVAVLVLYVLLNCLIIGQRIQYSWTNSKKKKMLNSLSEIENEEYKKKESIHDNKRLTFVHPI</sequence>
<dbReference type="RefSeq" id="XP_015464395.1">
    <property type="nucleotide sequence ID" value="XM_015614777.1"/>
</dbReference>
<evidence type="ECO:0000256" key="6">
    <source>
        <dbReference type="SAM" id="Phobius"/>
    </source>
</evidence>
<dbReference type="SUPFAM" id="SSF103473">
    <property type="entry name" value="MFS general substrate transporter"/>
    <property type="match status" value="1"/>
</dbReference>
<dbReference type="EMBL" id="LMYN01000365">
    <property type="protein sequence ID" value="KRZ98292.1"/>
    <property type="molecule type" value="Genomic_DNA"/>
</dbReference>